<dbReference type="Gene3D" id="1.20.58.530">
    <property type="match status" value="2"/>
</dbReference>
<dbReference type="PROSITE" id="PS51456">
    <property type="entry name" value="MYOSIN_MOTOR"/>
    <property type="match status" value="2"/>
</dbReference>
<dbReference type="RefSeq" id="XP_005759240.1">
    <property type="nucleotide sequence ID" value="XM_005759183.1"/>
</dbReference>
<dbReference type="PANTHER" id="PTHR13140">
    <property type="entry name" value="MYOSIN"/>
    <property type="match status" value="1"/>
</dbReference>
<evidence type="ECO:0000259" key="8">
    <source>
        <dbReference type="PROSITE" id="PS51456"/>
    </source>
</evidence>
<dbReference type="SMART" id="SM00242">
    <property type="entry name" value="MYSc"/>
    <property type="match status" value="1"/>
</dbReference>
<feature type="domain" description="Myosin motor" evidence="8">
    <location>
        <begin position="89"/>
        <end position="480"/>
    </location>
</feature>
<dbReference type="GO" id="GO:0000146">
    <property type="term" value="F:microfilament motor activity"/>
    <property type="evidence" value="ECO:0007669"/>
    <property type="project" value="TreeGrafter"/>
</dbReference>
<dbReference type="PROSITE" id="PS50096">
    <property type="entry name" value="IQ"/>
    <property type="match status" value="1"/>
</dbReference>
<feature type="domain" description="Myosin motor" evidence="8">
    <location>
        <begin position="509"/>
        <end position="632"/>
    </location>
</feature>
<evidence type="ECO:0000256" key="6">
    <source>
        <dbReference type="PROSITE-ProRule" id="PRU00782"/>
    </source>
</evidence>
<dbReference type="EnsemblProtists" id="EOD06811">
    <property type="protein sequence ID" value="EOD06811"/>
    <property type="gene ID" value="EMIHUDRAFT_106740"/>
</dbReference>
<dbReference type="InterPro" id="IPR027417">
    <property type="entry name" value="P-loop_NTPase"/>
</dbReference>
<dbReference type="Proteomes" id="UP000013827">
    <property type="component" value="Unassembled WGS sequence"/>
</dbReference>
<evidence type="ECO:0000256" key="1">
    <source>
        <dbReference type="ARBA" id="ARBA00022741"/>
    </source>
</evidence>
<keyword evidence="4 6" id="KW-0505">Motor protein</keyword>
<dbReference type="GO" id="GO:0005524">
    <property type="term" value="F:ATP binding"/>
    <property type="evidence" value="ECO:0007669"/>
    <property type="project" value="UniProtKB-UniRule"/>
</dbReference>
<accession>A0A0D3I6C6</accession>
<keyword evidence="5 6" id="KW-0009">Actin-binding</keyword>
<dbReference type="GO" id="GO:0016459">
    <property type="term" value="C:myosin complex"/>
    <property type="evidence" value="ECO:0007669"/>
    <property type="project" value="UniProtKB-KW"/>
</dbReference>
<dbReference type="AlphaFoldDB" id="A0A0D3I6C6"/>
<keyword evidence="2 6" id="KW-0067">ATP-binding</keyword>
<evidence type="ECO:0000256" key="2">
    <source>
        <dbReference type="ARBA" id="ARBA00022840"/>
    </source>
</evidence>
<dbReference type="Pfam" id="PF00063">
    <property type="entry name" value="Myosin_head"/>
    <property type="match status" value="4"/>
</dbReference>
<organism evidence="9 10">
    <name type="scientific">Emiliania huxleyi (strain CCMP1516)</name>
    <dbReference type="NCBI Taxonomy" id="280463"/>
    <lineage>
        <taxon>Eukaryota</taxon>
        <taxon>Haptista</taxon>
        <taxon>Haptophyta</taxon>
        <taxon>Prymnesiophyceae</taxon>
        <taxon>Isochrysidales</taxon>
        <taxon>Noelaerhabdaceae</taxon>
        <taxon>Emiliania</taxon>
    </lineage>
</organism>
<evidence type="ECO:0000256" key="5">
    <source>
        <dbReference type="ARBA" id="ARBA00023203"/>
    </source>
</evidence>
<dbReference type="InterPro" id="IPR001609">
    <property type="entry name" value="Myosin_head_motor_dom-like"/>
</dbReference>
<dbReference type="Gene3D" id="3.40.850.10">
    <property type="entry name" value="Kinesin motor domain"/>
    <property type="match status" value="2"/>
</dbReference>
<dbReference type="eggNOG" id="KOG0160">
    <property type="taxonomic scope" value="Eukaryota"/>
</dbReference>
<protein>
    <recommendedName>
        <fullName evidence="8">Myosin motor domain-containing protein</fullName>
    </recommendedName>
</protein>
<keyword evidence="3 6" id="KW-0518">Myosin</keyword>
<name>A0A0D3I6C6_EMIH1</name>
<dbReference type="Gene3D" id="1.20.5.4820">
    <property type="match status" value="1"/>
</dbReference>
<dbReference type="KEGG" id="ehx:EMIHUDRAFT_106740"/>
<feature type="region of interest" description="Disordered" evidence="7">
    <location>
        <begin position="477"/>
        <end position="505"/>
    </location>
</feature>
<dbReference type="PaxDb" id="2903-EOD06811"/>
<sequence>MFWKSKDKDDGPSPKTLRQPLSPKPPNAADAPAVAEATEVWVPDKERVWVRGRVTRQVGRSELEVETEDGVTVAVDLARHDTLHTANPSAEQDMCSLWHMSEPAVLSNLQLRFAADQPYTYVAHLLIAVNPLKPIPDPAEARTATPRLLPPAATLTPRRRVSYEGAASSAALAALPPHQFAVAERAYRALLAQPAAGGGGRQDQSIVVSGESGAGKTESAKKLLRYITWRVASAAGGTKHDRRRSVGQTHAAAALNARILDSSPILESLGNAKTVRNHNSSRFGKFTKIDFDARAAPKRLRLVGASAVYSALFDWAVGFVNCKLGALAAAAERDCFIGILDIFGFESFAVNSVSSHPQLCVGILDIFGFESFAASSTSPASSILDIFGFESFDTNGFEQLLINFANEKLQATFNQHVFAAEQAEHAPRRRPDTAAETRPAEMAPRPLRTPPGVLHLLDETSRLPNQTDADFNKRVHDAHGAAAAARPPPARSPPTRGPSTSPPLAAPAAMSALVAELDSTRCNFVRCIKPNPAMAAGVFDAPYTVTQLRHTGMLQCCELLKHGFPTRISYTEVVERYAPHLPPDVGRLRLPPRDFAAAVAYGFGVQRDLYQLGATRLFFRAGGVACLDGRPSPPAAVFATRTAAGRIVARVRRWIVLRRFRRALAHTLAGLRLCRLLRRVRALALWRAALLPVRAYLRSGLRRLARRVASRRAAATIQAAARMAPHRRAFVAACAHLFASRAKAQREAALSAAAVAVQAAARRRGGRRELERRRRERLVVLTPRAISLQRWWRVVRGDKIARKLRSAEHRSLVAELLALRAACDESAARQAGPQAGPPGRASGAKRFEMWVSLQVGKKGRGGYLLDFFGDSANVGCKTDGGHYRIERSWKHFEAVLDYVRDGSCALPAAYSPKSQDNRRASSEEEELREFAGFYRIRPLLDLAISRLLRCRYSSPRMLSLLAERGLL</sequence>
<dbReference type="Gene3D" id="3.30.710.10">
    <property type="entry name" value="Potassium Channel Kv1.1, Chain A"/>
    <property type="match status" value="1"/>
</dbReference>
<keyword evidence="1 6" id="KW-0547">Nucleotide-binding</keyword>
<feature type="region of interest" description="Disordered" evidence="7">
    <location>
        <begin position="1"/>
        <end position="33"/>
    </location>
</feature>
<feature type="compositionally biased region" description="Basic and acidic residues" evidence="7">
    <location>
        <begin position="422"/>
        <end position="439"/>
    </location>
</feature>
<dbReference type="GeneID" id="17252927"/>
<feature type="compositionally biased region" description="Basic and acidic residues" evidence="7">
    <location>
        <begin position="1"/>
        <end position="12"/>
    </location>
</feature>
<dbReference type="InterPro" id="IPR004009">
    <property type="entry name" value="SH3_Myosin"/>
</dbReference>
<evidence type="ECO:0000313" key="9">
    <source>
        <dbReference type="EnsemblProtists" id="EOD06811"/>
    </source>
</evidence>
<reference evidence="9" key="2">
    <citation type="submission" date="2024-10" db="UniProtKB">
        <authorList>
            <consortium name="EnsemblProtists"/>
        </authorList>
    </citation>
    <scope>IDENTIFICATION</scope>
</reference>
<dbReference type="InterPro" id="IPR036961">
    <property type="entry name" value="Kinesin_motor_dom_sf"/>
</dbReference>
<dbReference type="PRINTS" id="PR00193">
    <property type="entry name" value="MYOSINHEAVY"/>
</dbReference>
<evidence type="ECO:0000256" key="7">
    <source>
        <dbReference type="SAM" id="MobiDB-lite"/>
    </source>
</evidence>
<proteinExistence type="inferred from homology"/>
<dbReference type="HOGENOM" id="CLU_306410_0_0_1"/>
<feature type="region of interest" description="Actin-binding" evidence="6">
    <location>
        <begin position="510"/>
        <end position="532"/>
    </location>
</feature>
<dbReference type="GO" id="GO:0005737">
    <property type="term" value="C:cytoplasm"/>
    <property type="evidence" value="ECO:0007669"/>
    <property type="project" value="TreeGrafter"/>
</dbReference>
<dbReference type="PANTHER" id="PTHR13140:SF845">
    <property type="entry name" value="MYOSIN-LIKE PROTEIN"/>
    <property type="match status" value="1"/>
</dbReference>
<feature type="compositionally biased region" description="Pro residues" evidence="7">
    <location>
        <begin position="486"/>
        <end position="505"/>
    </location>
</feature>
<comment type="caution">
    <text evidence="6">Lacks conserved residue(s) required for the propagation of feature annotation.</text>
</comment>
<evidence type="ECO:0000313" key="10">
    <source>
        <dbReference type="Proteomes" id="UP000013827"/>
    </source>
</evidence>
<feature type="region of interest" description="Disordered" evidence="7">
    <location>
        <begin position="421"/>
        <end position="453"/>
    </location>
</feature>
<keyword evidence="10" id="KW-1185">Reference proteome</keyword>
<dbReference type="InterPro" id="IPR011333">
    <property type="entry name" value="SKP1/BTB/POZ_sf"/>
</dbReference>
<reference evidence="10" key="1">
    <citation type="journal article" date="2013" name="Nature">
        <title>Pan genome of the phytoplankton Emiliania underpins its global distribution.</title>
        <authorList>
            <person name="Read B.A."/>
            <person name="Kegel J."/>
            <person name="Klute M.J."/>
            <person name="Kuo A."/>
            <person name="Lefebvre S.C."/>
            <person name="Maumus F."/>
            <person name="Mayer C."/>
            <person name="Miller J."/>
            <person name="Monier A."/>
            <person name="Salamov A."/>
            <person name="Young J."/>
            <person name="Aguilar M."/>
            <person name="Claverie J.M."/>
            <person name="Frickenhaus S."/>
            <person name="Gonzalez K."/>
            <person name="Herman E.K."/>
            <person name="Lin Y.C."/>
            <person name="Napier J."/>
            <person name="Ogata H."/>
            <person name="Sarno A.F."/>
            <person name="Shmutz J."/>
            <person name="Schroeder D."/>
            <person name="de Vargas C."/>
            <person name="Verret F."/>
            <person name="von Dassow P."/>
            <person name="Valentin K."/>
            <person name="Van de Peer Y."/>
            <person name="Wheeler G."/>
            <person name="Dacks J.B."/>
            <person name="Delwiche C.F."/>
            <person name="Dyhrman S.T."/>
            <person name="Glockner G."/>
            <person name="John U."/>
            <person name="Richards T."/>
            <person name="Worden A.Z."/>
            <person name="Zhang X."/>
            <person name="Grigoriev I.V."/>
            <person name="Allen A.E."/>
            <person name="Bidle K."/>
            <person name="Borodovsky M."/>
            <person name="Bowler C."/>
            <person name="Brownlee C."/>
            <person name="Cock J.M."/>
            <person name="Elias M."/>
            <person name="Gladyshev V.N."/>
            <person name="Groth M."/>
            <person name="Guda C."/>
            <person name="Hadaegh A."/>
            <person name="Iglesias-Rodriguez M.D."/>
            <person name="Jenkins J."/>
            <person name="Jones B.M."/>
            <person name="Lawson T."/>
            <person name="Leese F."/>
            <person name="Lindquist E."/>
            <person name="Lobanov A."/>
            <person name="Lomsadze A."/>
            <person name="Malik S.B."/>
            <person name="Marsh M.E."/>
            <person name="Mackinder L."/>
            <person name="Mock T."/>
            <person name="Mueller-Roeber B."/>
            <person name="Pagarete A."/>
            <person name="Parker M."/>
            <person name="Probert I."/>
            <person name="Quesneville H."/>
            <person name="Raines C."/>
            <person name="Rensing S.A."/>
            <person name="Riano-Pachon D.M."/>
            <person name="Richier S."/>
            <person name="Rokitta S."/>
            <person name="Shiraiwa Y."/>
            <person name="Soanes D.M."/>
            <person name="van der Giezen M."/>
            <person name="Wahlund T.M."/>
            <person name="Williams B."/>
            <person name="Wilson W."/>
            <person name="Wolfe G."/>
            <person name="Wurch L.L."/>
        </authorList>
    </citation>
    <scope>NUCLEOTIDE SEQUENCE</scope>
</reference>
<comment type="similarity">
    <text evidence="6">Belongs to the TRAFAC class myosin-kinesin ATPase superfamily. Myosin family.</text>
</comment>
<dbReference type="GO" id="GO:0051015">
    <property type="term" value="F:actin filament binding"/>
    <property type="evidence" value="ECO:0007669"/>
    <property type="project" value="TreeGrafter"/>
</dbReference>
<dbReference type="GO" id="GO:0007015">
    <property type="term" value="P:actin filament organization"/>
    <property type="evidence" value="ECO:0007669"/>
    <property type="project" value="TreeGrafter"/>
</dbReference>
<dbReference type="GO" id="GO:0016020">
    <property type="term" value="C:membrane"/>
    <property type="evidence" value="ECO:0007669"/>
    <property type="project" value="TreeGrafter"/>
</dbReference>
<dbReference type="SUPFAM" id="SSF52540">
    <property type="entry name" value="P-loop containing nucleoside triphosphate hydrolases"/>
    <property type="match status" value="2"/>
</dbReference>
<feature type="binding site" evidence="6">
    <location>
        <begin position="210"/>
        <end position="217"/>
    </location>
    <ligand>
        <name>ATP</name>
        <dbReference type="ChEBI" id="CHEBI:30616"/>
    </ligand>
</feature>
<dbReference type="STRING" id="2903.R1D7C7"/>
<dbReference type="Pfam" id="PF02736">
    <property type="entry name" value="Myosin_N"/>
    <property type="match status" value="1"/>
</dbReference>
<evidence type="ECO:0000256" key="4">
    <source>
        <dbReference type="ARBA" id="ARBA00023175"/>
    </source>
</evidence>
<evidence type="ECO:0000256" key="3">
    <source>
        <dbReference type="ARBA" id="ARBA00023123"/>
    </source>
</evidence>